<sequence length="569" mass="64844">MNTTSPMVKSQVATDNKQGKCGAEKASNWVPILEDHVYKPRKLRVVCIGAGYAGLMVAYKWRHELKMDNFIDLAIYEKNSDIGGTWLENRYPGVACDVPAHIYTFAFEPNPDWSSFYASGPEIWSYIKRTTERYNLDERVQLNSRVISSIWDQSRGKWVLEIDQNGTTVHDEADVLINGSGILNKWRWPDIKGLSTFKGQLVHSAAWDASVDWKDKKVALIGNGSSAIQILPQMQPNSAKITNYVRTPTWISSPFASELTPGGKNFKYSKEEKREFKEHPTKLLELRRDIEHSFNHFFHTLLIDSPAQVAMEKAFRQTMEERLNHDPELCAKLIPKWKVGCRRLTPGEGYLEALQMPNVVLDFSGIEEITKDGVKTSNGVEKVDILVCATGFDVSFSPNWELVGKGGISLADQWKDNPAAYFGICAPNMPNYFIFNGPNCPIGHGSVLAVMDWTADYILKWCKKIASEDIKSVTVDTKATDDYNVYTQEFMKRTVWKSGCRSWYKNSKIEGKVTATYAGSVLHYKEILESFRTEDFNFEYKSPNRFRFMGNGLTLREEKKEHLGFYVQK</sequence>
<proteinExistence type="inferred from homology"/>
<evidence type="ECO:0000313" key="2">
    <source>
        <dbReference type="EMBL" id="RGP60874.1"/>
    </source>
</evidence>
<dbReference type="Proteomes" id="UP000266152">
    <property type="component" value="Unassembled WGS sequence"/>
</dbReference>
<comment type="caution">
    <text evidence="2">The sequence shown here is derived from an EMBL/GenBank/DDBJ whole genome shotgun (WGS) entry which is preliminary data.</text>
</comment>
<dbReference type="STRING" id="5514.A0A395RL93"/>
<gene>
    <name evidence="2" type="ORF">FSPOR_10375</name>
</gene>
<organism evidence="2 3">
    <name type="scientific">Fusarium sporotrichioides</name>
    <dbReference type="NCBI Taxonomy" id="5514"/>
    <lineage>
        <taxon>Eukaryota</taxon>
        <taxon>Fungi</taxon>
        <taxon>Dikarya</taxon>
        <taxon>Ascomycota</taxon>
        <taxon>Pezizomycotina</taxon>
        <taxon>Sordariomycetes</taxon>
        <taxon>Hypocreomycetidae</taxon>
        <taxon>Hypocreales</taxon>
        <taxon>Nectriaceae</taxon>
        <taxon>Fusarium</taxon>
    </lineage>
</organism>
<dbReference type="PANTHER" id="PTHR42877">
    <property type="entry name" value="L-ORNITHINE N(5)-MONOOXYGENASE-RELATED"/>
    <property type="match status" value="1"/>
</dbReference>
<dbReference type="InterPro" id="IPR036188">
    <property type="entry name" value="FAD/NAD-bd_sf"/>
</dbReference>
<evidence type="ECO:0000313" key="3">
    <source>
        <dbReference type="Proteomes" id="UP000266152"/>
    </source>
</evidence>
<dbReference type="Pfam" id="PF13450">
    <property type="entry name" value="NAD_binding_8"/>
    <property type="match status" value="1"/>
</dbReference>
<evidence type="ECO:0000256" key="1">
    <source>
        <dbReference type="ARBA" id="ARBA00010139"/>
    </source>
</evidence>
<evidence type="ECO:0008006" key="4">
    <source>
        <dbReference type="Google" id="ProtNLM"/>
    </source>
</evidence>
<dbReference type="AlphaFoldDB" id="A0A395RL93"/>
<keyword evidence="3" id="KW-1185">Reference proteome</keyword>
<dbReference type="GO" id="GO:0004499">
    <property type="term" value="F:N,N-dimethylaniline monooxygenase activity"/>
    <property type="evidence" value="ECO:0007669"/>
    <property type="project" value="InterPro"/>
</dbReference>
<accession>A0A395RL93</accession>
<dbReference type="PANTHER" id="PTHR42877:SF11">
    <property type="entry name" value="MONOOXYGENASE, PUTATIVE (AFU_ORTHOLOGUE AFUA_6G13790)-RELATED"/>
    <property type="match status" value="1"/>
</dbReference>
<name>A0A395RL93_FUSSP</name>
<dbReference type="SUPFAM" id="SSF51905">
    <property type="entry name" value="FAD/NAD(P)-binding domain"/>
    <property type="match status" value="2"/>
</dbReference>
<comment type="similarity">
    <text evidence="1">Belongs to the FAD-binding monooxygenase family.</text>
</comment>
<protein>
    <recommendedName>
        <fullName evidence="4">Sterigmatocystin biosynthesis monooxygenase stcw</fullName>
    </recommendedName>
</protein>
<dbReference type="EMBL" id="PXOF01000178">
    <property type="protein sequence ID" value="RGP60874.1"/>
    <property type="molecule type" value="Genomic_DNA"/>
</dbReference>
<dbReference type="GO" id="GO:0050661">
    <property type="term" value="F:NADP binding"/>
    <property type="evidence" value="ECO:0007669"/>
    <property type="project" value="InterPro"/>
</dbReference>
<dbReference type="InterPro" id="IPR051209">
    <property type="entry name" value="FAD-bind_Monooxygenase_sf"/>
</dbReference>
<dbReference type="GO" id="GO:0050660">
    <property type="term" value="F:flavin adenine dinucleotide binding"/>
    <property type="evidence" value="ECO:0007669"/>
    <property type="project" value="InterPro"/>
</dbReference>
<dbReference type="Gene3D" id="3.50.50.60">
    <property type="entry name" value="FAD/NAD(P)-binding domain"/>
    <property type="match status" value="2"/>
</dbReference>
<reference evidence="2 3" key="1">
    <citation type="journal article" date="2018" name="PLoS Pathog.">
        <title>Evolution of structural diversity of trichothecenes, a family of toxins produced by plant pathogenic and entomopathogenic fungi.</title>
        <authorList>
            <person name="Proctor R.H."/>
            <person name="McCormick S.P."/>
            <person name="Kim H.S."/>
            <person name="Cardoza R.E."/>
            <person name="Stanley A.M."/>
            <person name="Lindo L."/>
            <person name="Kelly A."/>
            <person name="Brown D.W."/>
            <person name="Lee T."/>
            <person name="Vaughan M.M."/>
            <person name="Alexander N.J."/>
            <person name="Busman M."/>
            <person name="Gutierrez S."/>
        </authorList>
    </citation>
    <scope>NUCLEOTIDE SEQUENCE [LARGE SCALE GENOMIC DNA]</scope>
    <source>
        <strain evidence="2 3">NRRL 3299</strain>
    </source>
</reference>